<keyword evidence="4 5" id="KW-0269">Exonuclease</keyword>
<feature type="domain" description="Exonuclease VII large subunit C-terminal" evidence="6">
    <location>
        <begin position="217"/>
        <end position="370"/>
    </location>
</feature>
<accession>A0A6N6VX97</accession>
<comment type="similarity">
    <text evidence="5">Belongs to the XseA family.</text>
</comment>
<evidence type="ECO:0000256" key="2">
    <source>
        <dbReference type="ARBA" id="ARBA00022722"/>
    </source>
</evidence>
<dbReference type="RefSeq" id="WP_153421164.1">
    <property type="nucleotide sequence ID" value="NZ_WFLM01000004.1"/>
</dbReference>
<dbReference type="AlphaFoldDB" id="A0A6N6VX97"/>
<comment type="subcellular location">
    <subcellularLocation>
        <location evidence="5">Cytoplasm</location>
    </subcellularLocation>
</comment>
<dbReference type="InterPro" id="IPR020579">
    <property type="entry name" value="Exonuc_VII_lsu_C"/>
</dbReference>
<evidence type="ECO:0000256" key="3">
    <source>
        <dbReference type="ARBA" id="ARBA00022801"/>
    </source>
</evidence>
<evidence type="ECO:0000313" key="9">
    <source>
        <dbReference type="Proteomes" id="UP000437748"/>
    </source>
</evidence>
<dbReference type="GO" id="GO:0006308">
    <property type="term" value="P:DNA catabolic process"/>
    <property type="evidence" value="ECO:0007669"/>
    <property type="project" value="UniProtKB-UniRule"/>
</dbReference>
<dbReference type="InterPro" id="IPR025824">
    <property type="entry name" value="OB-fold_nuc-bd_dom"/>
</dbReference>
<dbReference type="GO" id="GO:0003676">
    <property type="term" value="F:nucleic acid binding"/>
    <property type="evidence" value="ECO:0007669"/>
    <property type="project" value="InterPro"/>
</dbReference>
<dbReference type="Pfam" id="PF02601">
    <property type="entry name" value="Exonuc_VII_L"/>
    <property type="match status" value="1"/>
</dbReference>
<dbReference type="EMBL" id="WFLM01000004">
    <property type="protein sequence ID" value="KAB8038087.1"/>
    <property type="molecule type" value="Genomic_DNA"/>
</dbReference>
<feature type="domain" description="OB-fold nucleic acid binding" evidence="7">
    <location>
        <begin position="82"/>
        <end position="191"/>
    </location>
</feature>
<dbReference type="Proteomes" id="UP000437748">
    <property type="component" value="Unassembled WGS sequence"/>
</dbReference>
<proteinExistence type="inferred from homology"/>
<gene>
    <name evidence="8" type="primary">xseA</name>
    <name evidence="8" type="ORF">GCL60_13010</name>
</gene>
<protein>
    <recommendedName>
        <fullName evidence="5">Exodeoxyribonuclease 7 large subunit</fullName>
        <ecNumber evidence="5">3.1.11.6</ecNumber>
    </recommendedName>
</protein>
<evidence type="ECO:0000256" key="5">
    <source>
        <dbReference type="RuleBase" id="RU004355"/>
    </source>
</evidence>
<sequence length="484" mass="55207">MNRNYHTLENKIILSGDTFSIKDDIKKMGGKWDSSNKSWWLLNTQIAVENILKLGFKLIDKDVNPSQPKQNSSETPQNDTMSVSHFVLFIESIIKKNISGKYWINGEISSFKTSNGHIFFDLIDKEDKNKSTLNSLKAASISCILWSGRRQFLEEKISKILFKDGTKIKILVSCDFRKEGSKISAIIDDIDLQFTQGELALQRINIVSELKKLGLYHKNKLLKLKNFTLNIALITADNSRAYSDFIDELKQSKLSFQISLFDCNMQGEKTSENVSKALHYISDQIDLFDCVVITRGGGSRLDLRWFDDLEIAKQIGLSKIPVITAVGHFDDISISDEVSFHSEKTPTAAARYLIDNIFNSLHIFFLRLEKVTHLLLKKTSAERQFLFSIEERLSRAAIRRLESEKRQLKGYSQILKVFQTSITQTLKRGYALVYDNSGNLLKGKDFLHQAPPIDLKLKFASDCENQHIFVDVSVKEITQKSDPS</sequence>
<dbReference type="PANTHER" id="PTHR30008:SF0">
    <property type="entry name" value="EXODEOXYRIBONUCLEASE 7 LARGE SUBUNIT"/>
    <property type="match status" value="1"/>
</dbReference>
<dbReference type="GO" id="GO:0005737">
    <property type="term" value="C:cytoplasm"/>
    <property type="evidence" value="ECO:0007669"/>
    <property type="project" value="UniProtKB-SubCell"/>
</dbReference>
<dbReference type="Pfam" id="PF13742">
    <property type="entry name" value="tRNA_anti_2"/>
    <property type="match status" value="1"/>
</dbReference>
<dbReference type="GO" id="GO:0009318">
    <property type="term" value="C:exodeoxyribonuclease VII complex"/>
    <property type="evidence" value="ECO:0007669"/>
    <property type="project" value="UniProtKB-UniRule"/>
</dbReference>
<keyword evidence="3 5" id="KW-0378">Hydrolase</keyword>
<dbReference type="PANTHER" id="PTHR30008">
    <property type="entry name" value="EXODEOXYRIBONUCLEASE 7 LARGE SUBUNIT"/>
    <property type="match status" value="1"/>
</dbReference>
<dbReference type="OrthoDB" id="9802795at2"/>
<evidence type="ECO:0000256" key="4">
    <source>
        <dbReference type="ARBA" id="ARBA00022839"/>
    </source>
</evidence>
<keyword evidence="9" id="KW-1185">Reference proteome</keyword>
<comment type="catalytic activity">
    <reaction evidence="5">
        <text>Exonucleolytic cleavage in either 5'- to 3'- or 3'- to 5'-direction to yield nucleoside 5'-phosphates.</text>
        <dbReference type="EC" id="3.1.11.6"/>
    </reaction>
</comment>
<evidence type="ECO:0000259" key="6">
    <source>
        <dbReference type="Pfam" id="PF02601"/>
    </source>
</evidence>
<keyword evidence="1" id="KW-0963">Cytoplasm</keyword>
<dbReference type="EC" id="3.1.11.6" evidence="5"/>
<dbReference type="NCBIfam" id="TIGR00237">
    <property type="entry name" value="xseA"/>
    <property type="match status" value="1"/>
</dbReference>
<dbReference type="InterPro" id="IPR003753">
    <property type="entry name" value="Exonuc_VII_L"/>
</dbReference>
<organism evidence="8 9">
    <name type="scientific">Silvanigrella paludirubra</name>
    <dbReference type="NCBI Taxonomy" id="2499159"/>
    <lineage>
        <taxon>Bacteria</taxon>
        <taxon>Pseudomonadati</taxon>
        <taxon>Bdellovibrionota</taxon>
        <taxon>Oligoflexia</taxon>
        <taxon>Silvanigrellales</taxon>
        <taxon>Silvanigrellaceae</taxon>
        <taxon>Silvanigrella</taxon>
    </lineage>
</organism>
<keyword evidence="2 5" id="KW-0540">Nuclease</keyword>
<evidence type="ECO:0000256" key="1">
    <source>
        <dbReference type="ARBA" id="ARBA00022490"/>
    </source>
</evidence>
<reference evidence="8 9" key="1">
    <citation type="submission" date="2019-10" db="EMBL/GenBank/DDBJ databases">
        <title>New species of Slilvanegrellaceae.</title>
        <authorList>
            <person name="Pitt A."/>
            <person name="Hahn M.W."/>
        </authorList>
    </citation>
    <scope>NUCLEOTIDE SEQUENCE [LARGE SCALE GENOMIC DNA]</scope>
    <source>
        <strain evidence="8 9">SP-Ram-0.45-NSY-1</strain>
    </source>
</reference>
<dbReference type="CDD" id="cd04489">
    <property type="entry name" value="ExoVII_LU_OBF"/>
    <property type="match status" value="1"/>
</dbReference>
<dbReference type="GO" id="GO:0008855">
    <property type="term" value="F:exodeoxyribonuclease VII activity"/>
    <property type="evidence" value="ECO:0007669"/>
    <property type="project" value="UniProtKB-UniRule"/>
</dbReference>
<name>A0A6N6VX97_9BACT</name>
<evidence type="ECO:0000313" key="8">
    <source>
        <dbReference type="EMBL" id="KAB8038087.1"/>
    </source>
</evidence>
<evidence type="ECO:0000259" key="7">
    <source>
        <dbReference type="Pfam" id="PF13742"/>
    </source>
</evidence>
<comment type="caution">
    <text evidence="8">The sequence shown here is derived from an EMBL/GenBank/DDBJ whole genome shotgun (WGS) entry which is preliminary data.</text>
</comment>